<evidence type="ECO:0000259" key="4">
    <source>
        <dbReference type="Pfam" id="PF25776"/>
    </source>
</evidence>
<keyword evidence="1" id="KW-0732">Signal</keyword>
<dbReference type="InterPro" id="IPR057774">
    <property type="entry name" value="D8C_UMOD/GP2/OIT3-like"/>
</dbReference>
<proteinExistence type="predicted"/>
<dbReference type="PANTHER" id="PTHR14949:SF53">
    <property type="entry name" value="VON WILLEBRAND FACTOR D AND EGF DOMAIN-CONTAINING PROTEIN"/>
    <property type="match status" value="1"/>
</dbReference>
<evidence type="ECO:0000313" key="5">
    <source>
        <dbReference type="RefSeq" id="XP_020010028.1"/>
    </source>
</evidence>
<dbReference type="InterPro" id="IPR050969">
    <property type="entry name" value="Dev_Signal_Modulators"/>
</dbReference>
<dbReference type="AlphaFoldDB" id="A0A8B7TR53"/>
<dbReference type="Pfam" id="PF23283">
    <property type="entry name" value="D8C_UMOD"/>
    <property type="match status" value="1"/>
</dbReference>
<accession>A0A8B7TR53</accession>
<dbReference type="OrthoDB" id="382013at2759"/>
<feature type="domain" description="UMOD/GP2/OIT3-like D8C" evidence="3">
    <location>
        <begin position="177"/>
        <end position="270"/>
    </location>
</feature>
<gene>
    <name evidence="5" type="primary">LOC109679105</name>
</gene>
<evidence type="ECO:0000256" key="1">
    <source>
        <dbReference type="ARBA" id="ARBA00022729"/>
    </source>
</evidence>
<dbReference type="PANTHER" id="PTHR14949">
    <property type="entry name" value="EGF-LIKE-DOMAIN, MULTIPLE 7, 8"/>
    <property type="match status" value="1"/>
</dbReference>
<dbReference type="GO" id="GO:0009986">
    <property type="term" value="C:cell surface"/>
    <property type="evidence" value="ECO:0007669"/>
    <property type="project" value="TreeGrafter"/>
</dbReference>
<feature type="domain" description="VWDE-like Ig-like" evidence="4">
    <location>
        <begin position="301"/>
        <end position="403"/>
    </location>
</feature>
<name>A0A8B7TR53_CASCN</name>
<dbReference type="Pfam" id="PF25776">
    <property type="entry name" value="Ig_VWDE"/>
    <property type="match status" value="1"/>
</dbReference>
<dbReference type="RefSeq" id="XP_020010028.1">
    <property type="nucleotide sequence ID" value="XM_020154439.1"/>
</dbReference>
<organism evidence="5">
    <name type="scientific">Castor canadensis</name>
    <name type="common">American beaver</name>
    <dbReference type="NCBI Taxonomy" id="51338"/>
    <lineage>
        <taxon>Eukaryota</taxon>
        <taxon>Metazoa</taxon>
        <taxon>Chordata</taxon>
        <taxon>Craniata</taxon>
        <taxon>Vertebrata</taxon>
        <taxon>Euteleostomi</taxon>
        <taxon>Mammalia</taxon>
        <taxon>Eutheria</taxon>
        <taxon>Euarchontoglires</taxon>
        <taxon>Glires</taxon>
        <taxon>Rodentia</taxon>
        <taxon>Castorimorpha</taxon>
        <taxon>Castoridae</taxon>
        <taxon>Castor</taxon>
    </lineage>
</organism>
<dbReference type="InterPro" id="IPR057885">
    <property type="entry name" value="Ig_VWDE"/>
</dbReference>
<sequence>MASQSQYLSGSHSLGTTAMPGSLLCIQQGSVVQSEAAKSKQIQTSDVMRPGGGAAAAAATAMPGGAWALATALMLLAPAGGRPGRWRRTGPTSRMPAGLLASSPLHLSLVPSPWVCRTRSRGGGHFTARCPSAQECSPGGHQFLRSPYRSVHFDSRHLQQSAAQDLICDHSLSPGWYRFVIFDRPAEMPTQCVEMNHCGTQAPVWLSLRDSETLPPPGEMKQLTACVTWQFLFSTKKDCCLFQIPVAVSNCGEFFVYLLQPTQGCMGYCAEAVSDAKLQPCGPEETEIGGVCVGQLLALLPPPPPGRPEVVVELIESRIFCRCAFDVSPTNNSVGFLIAWSRLSSQEIKEELKQETTVQAFSLLELDGINLRLGDRIFCSVSIFFLEKPDVQSLATESQEFFAGIKLQPELSTISEDGREYQLRIVSTIPIVCSEFSKHDQECKISLKLTTVDQ</sequence>
<keyword evidence="2" id="KW-1015">Disulfide bond</keyword>
<feature type="non-terminal residue" evidence="5">
    <location>
        <position position="454"/>
    </location>
</feature>
<dbReference type="CTD" id="221806"/>
<protein>
    <submittedName>
        <fullName evidence="5">von Willebrand factor D and EGF domain-containing protein-like</fullName>
    </submittedName>
</protein>
<dbReference type="GO" id="GO:0005576">
    <property type="term" value="C:extracellular region"/>
    <property type="evidence" value="ECO:0007669"/>
    <property type="project" value="TreeGrafter"/>
</dbReference>
<dbReference type="KEGG" id="ccan:109679105"/>
<dbReference type="GO" id="GO:0005102">
    <property type="term" value="F:signaling receptor binding"/>
    <property type="evidence" value="ECO:0007669"/>
    <property type="project" value="TreeGrafter"/>
</dbReference>
<evidence type="ECO:0000259" key="3">
    <source>
        <dbReference type="Pfam" id="PF23283"/>
    </source>
</evidence>
<evidence type="ECO:0000256" key="2">
    <source>
        <dbReference type="ARBA" id="ARBA00023157"/>
    </source>
</evidence>
<reference evidence="5" key="1">
    <citation type="submission" date="2025-08" db="UniProtKB">
        <authorList>
            <consortium name="RefSeq"/>
        </authorList>
    </citation>
    <scope>IDENTIFICATION</scope>
    <source>
        <tissue evidence="5">Leukocyte</tissue>
    </source>
</reference>